<dbReference type="PANTHER" id="PTHR35535">
    <property type="entry name" value="HEAT SHOCK PROTEIN HSLJ"/>
    <property type="match status" value="1"/>
</dbReference>
<dbReference type="InterPro" id="IPR053147">
    <property type="entry name" value="Hsp_HslJ-like"/>
</dbReference>
<feature type="domain" description="DUF306" evidence="1">
    <location>
        <begin position="24"/>
        <end position="128"/>
    </location>
</feature>
<gene>
    <name evidence="2" type="ORF">DF947_13525</name>
</gene>
<accession>A0A317F036</accession>
<evidence type="ECO:0000313" key="3">
    <source>
        <dbReference type="Proteomes" id="UP000245391"/>
    </source>
</evidence>
<reference evidence="3" key="1">
    <citation type="submission" date="2018-05" db="EMBL/GenBank/DDBJ databases">
        <title>Pedobacter paludis sp. nov., isolated from wetland soil.</title>
        <authorList>
            <person name="Zhang Y."/>
        </authorList>
    </citation>
    <scope>NUCLEOTIDE SEQUENCE [LARGE SCALE GENOMIC DNA]</scope>
    <source>
        <strain evidence="3">R-8</strain>
    </source>
</reference>
<dbReference type="Pfam" id="PF03724">
    <property type="entry name" value="META"/>
    <property type="match status" value="1"/>
</dbReference>
<comment type="caution">
    <text evidence="2">The sequence shown here is derived from an EMBL/GenBank/DDBJ whole genome shotgun (WGS) entry which is preliminary data.</text>
</comment>
<dbReference type="EMBL" id="QGNY01000004">
    <property type="protein sequence ID" value="PWS31603.1"/>
    <property type="molecule type" value="Genomic_DNA"/>
</dbReference>
<dbReference type="PROSITE" id="PS51257">
    <property type="entry name" value="PROKAR_LIPOPROTEIN"/>
    <property type="match status" value="1"/>
</dbReference>
<evidence type="ECO:0000259" key="1">
    <source>
        <dbReference type="Pfam" id="PF03724"/>
    </source>
</evidence>
<dbReference type="InterPro" id="IPR038670">
    <property type="entry name" value="HslJ-like_sf"/>
</dbReference>
<organism evidence="2 3">
    <name type="scientific">Pedobacter paludis</name>
    <dbReference type="NCBI Taxonomy" id="2203212"/>
    <lineage>
        <taxon>Bacteria</taxon>
        <taxon>Pseudomonadati</taxon>
        <taxon>Bacteroidota</taxon>
        <taxon>Sphingobacteriia</taxon>
        <taxon>Sphingobacteriales</taxon>
        <taxon>Sphingobacteriaceae</taxon>
        <taxon>Pedobacter</taxon>
    </lineage>
</organism>
<proteinExistence type="predicted"/>
<dbReference type="Gene3D" id="2.40.128.270">
    <property type="match status" value="1"/>
</dbReference>
<name>A0A317F036_9SPHI</name>
<dbReference type="RefSeq" id="WP_109930565.1">
    <property type="nucleotide sequence ID" value="NZ_QGNY01000004.1"/>
</dbReference>
<dbReference type="AlphaFoldDB" id="A0A317F036"/>
<sequence length="132" mass="14439">MKNLLFLGLMICFFSSCIEKIDTKALANTKWELSELPGMTLPSTSKATLNIADSLKIGGKSFCNSYGGQGEIIDNKLALKNIFGTKMFCQDTDAAERSYLQALNQVDNAKIVDGKLHLLAANKTLLVFTKVN</sequence>
<evidence type="ECO:0000313" key="2">
    <source>
        <dbReference type="EMBL" id="PWS31603.1"/>
    </source>
</evidence>
<dbReference type="PANTHER" id="PTHR35535:SF2">
    <property type="entry name" value="DUF306 DOMAIN-CONTAINING PROTEIN"/>
    <property type="match status" value="1"/>
</dbReference>
<dbReference type="InterPro" id="IPR005184">
    <property type="entry name" value="DUF306_Meta_HslJ"/>
</dbReference>
<keyword evidence="3" id="KW-1185">Reference proteome</keyword>
<dbReference type="OrthoDB" id="880459at2"/>
<dbReference type="Proteomes" id="UP000245391">
    <property type="component" value="Unassembled WGS sequence"/>
</dbReference>
<protein>
    <recommendedName>
        <fullName evidence="1">DUF306 domain-containing protein</fullName>
    </recommendedName>
</protein>